<gene>
    <name evidence="3" type="ORF">CWE14_02900</name>
</gene>
<evidence type="ECO:0000259" key="2">
    <source>
        <dbReference type="PROSITE" id="PS50213"/>
    </source>
</evidence>
<feature type="domain" description="FAS1" evidence="2">
    <location>
        <begin position="32"/>
        <end position="163"/>
    </location>
</feature>
<dbReference type="InterPro" id="IPR000782">
    <property type="entry name" value="FAS1_domain"/>
</dbReference>
<dbReference type="Pfam" id="PF02469">
    <property type="entry name" value="Fasciclin"/>
    <property type="match status" value="1"/>
</dbReference>
<reference evidence="3 4" key="1">
    <citation type="journal article" date="2011" name="Front. Microbiol.">
        <title>Genomic signatures of strain selection and enhancement in Bacillus atrophaeus var. globigii, a historical biowarfare simulant.</title>
        <authorList>
            <person name="Gibbons H.S."/>
            <person name="Broomall S.M."/>
            <person name="McNew L.A."/>
            <person name="Daligault H."/>
            <person name="Chapman C."/>
            <person name="Bruce D."/>
            <person name="Karavis M."/>
            <person name="Krepps M."/>
            <person name="McGregor P.A."/>
            <person name="Hong C."/>
            <person name="Park K.H."/>
            <person name="Akmal A."/>
            <person name="Feldman A."/>
            <person name="Lin J.S."/>
            <person name="Chang W.E."/>
            <person name="Higgs B.W."/>
            <person name="Demirev P."/>
            <person name="Lindquist J."/>
            <person name="Liem A."/>
            <person name="Fochler E."/>
            <person name="Read T.D."/>
            <person name="Tapia R."/>
            <person name="Johnson S."/>
            <person name="Bishop-Lilly K.A."/>
            <person name="Detter C."/>
            <person name="Han C."/>
            <person name="Sozhamannan S."/>
            <person name="Rosenzweig C.N."/>
            <person name="Skowronski E.W."/>
        </authorList>
    </citation>
    <scope>NUCLEOTIDE SEQUENCE [LARGE SCALE GENOMIC DNA]</scope>
    <source>
        <strain evidence="3 4">Y4G10-17</strain>
    </source>
</reference>
<sequence>MNTKLATMAAVVSMSVSFAALANHHGDHDKSEYDIVKVAQHDERFSTFVTALEAAGMGDALDKDGSYTVFAPTNDAFAALPEGTLDALLDDTDQLRTILSYHVVADEIASSDVPEEQTAIETINGGQLQVQASYGNVMVNTATVVHADIEASNGVIHGIDAVIVPAE</sequence>
<comment type="caution">
    <text evidence="3">The sequence shown here is derived from an EMBL/GenBank/DDBJ whole genome shotgun (WGS) entry which is preliminary data.</text>
</comment>
<dbReference type="PANTHER" id="PTHR10900:SF77">
    <property type="entry name" value="FI19380P1"/>
    <property type="match status" value="1"/>
</dbReference>
<feature type="signal peptide" evidence="1">
    <location>
        <begin position="1"/>
        <end position="22"/>
    </location>
</feature>
<dbReference type="Proteomes" id="UP000287823">
    <property type="component" value="Unassembled WGS sequence"/>
</dbReference>
<dbReference type="FunFam" id="2.30.180.10:FF:000032">
    <property type="entry name" value="Fasciclin domain-containing protein, putative"/>
    <property type="match status" value="1"/>
</dbReference>
<dbReference type="InterPro" id="IPR050904">
    <property type="entry name" value="Adhesion/Biosynth-related"/>
</dbReference>
<organism evidence="3 4">
    <name type="scientific">Aliidiomarina soli</name>
    <dbReference type="NCBI Taxonomy" id="1928574"/>
    <lineage>
        <taxon>Bacteria</taxon>
        <taxon>Pseudomonadati</taxon>
        <taxon>Pseudomonadota</taxon>
        <taxon>Gammaproteobacteria</taxon>
        <taxon>Alteromonadales</taxon>
        <taxon>Idiomarinaceae</taxon>
        <taxon>Aliidiomarina</taxon>
    </lineage>
</organism>
<dbReference type="Gene3D" id="2.30.180.10">
    <property type="entry name" value="FAS1 domain"/>
    <property type="match status" value="1"/>
</dbReference>
<dbReference type="EMBL" id="PIPO01000001">
    <property type="protein sequence ID" value="RUO35165.1"/>
    <property type="molecule type" value="Genomic_DNA"/>
</dbReference>
<dbReference type="AlphaFoldDB" id="A0A432WN06"/>
<protein>
    <submittedName>
        <fullName evidence="3">Nex18 symbiotically induced protein</fullName>
    </submittedName>
</protein>
<dbReference type="PROSITE" id="PS50213">
    <property type="entry name" value="FAS1"/>
    <property type="match status" value="1"/>
</dbReference>
<feature type="chain" id="PRO_5019350346" evidence="1">
    <location>
        <begin position="23"/>
        <end position="167"/>
    </location>
</feature>
<evidence type="ECO:0000256" key="1">
    <source>
        <dbReference type="SAM" id="SignalP"/>
    </source>
</evidence>
<proteinExistence type="predicted"/>
<dbReference type="InterPro" id="IPR036378">
    <property type="entry name" value="FAS1_dom_sf"/>
</dbReference>
<dbReference type="PANTHER" id="PTHR10900">
    <property type="entry name" value="PERIOSTIN-RELATED"/>
    <property type="match status" value="1"/>
</dbReference>
<name>A0A432WN06_9GAMM</name>
<keyword evidence="1" id="KW-0732">Signal</keyword>
<dbReference type="SMART" id="SM00554">
    <property type="entry name" value="FAS1"/>
    <property type="match status" value="1"/>
</dbReference>
<dbReference type="SUPFAM" id="SSF82153">
    <property type="entry name" value="FAS1 domain"/>
    <property type="match status" value="1"/>
</dbReference>
<evidence type="ECO:0000313" key="3">
    <source>
        <dbReference type="EMBL" id="RUO35165.1"/>
    </source>
</evidence>
<evidence type="ECO:0000313" key="4">
    <source>
        <dbReference type="Proteomes" id="UP000287823"/>
    </source>
</evidence>
<accession>A0A432WN06</accession>
<keyword evidence="4" id="KW-1185">Reference proteome</keyword>